<dbReference type="Pfam" id="PF00701">
    <property type="entry name" value="DHDPS"/>
    <property type="match status" value="1"/>
</dbReference>
<dbReference type="GO" id="GO:0008747">
    <property type="term" value="F:N-acetylneuraminate lyase activity"/>
    <property type="evidence" value="ECO:0007669"/>
    <property type="project" value="TreeGrafter"/>
</dbReference>
<dbReference type="STRING" id="641691.SAMN05421636_109142"/>
<feature type="active site" description="Schiff-base intermediate with substrate" evidence="3">
    <location>
        <position position="163"/>
    </location>
</feature>
<dbReference type="InterPro" id="IPR002220">
    <property type="entry name" value="DapA-like"/>
</dbReference>
<dbReference type="CDD" id="cd00408">
    <property type="entry name" value="DHDPS-like"/>
    <property type="match status" value="1"/>
</dbReference>
<evidence type="ECO:0000256" key="4">
    <source>
        <dbReference type="PIRSR" id="PIRSR001365-2"/>
    </source>
</evidence>
<dbReference type="GO" id="GO:0005829">
    <property type="term" value="C:cytosol"/>
    <property type="evidence" value="ECO:0007669"/>
    <property type="project" value="TreeGrafter"/>
</dbReference>
<dbReference type="Proteomes" id="UP000199109">
    <property type="component" value="Unassembled WGS sequence"/>
</dbReference>
<dbReference type="SMART" id="SM01130">
    <property type="entry name" value="DHDPS"/>
    <property type="match status" value="1"/>
</dbReference>
<organism evidence="5 6">
    <name type="scientific">Pricia antarctica</name>
    <dbReference type="NCBI Taxonomy" id="641691"/>
    <lineage>
        <taxon>Bacteria</taxon>
        <taxon>Pseudomonadati</taxon>
        <taxon>Bacteroidota</taxon>
        <taxon>Flavobacteriia</taxon>
        <taxon>Flavobacteriales</taxon>
        <taxon>Flavobacteriaceae</taxon>
        <taxon>Pricia</taxon>
    </lineage>
</organism>
<dbReference type="PANTHER" id="PTHR42849:SF1">
    <property type="entry name" value="N-ACETYLNEURAMINATE LYASE"/>
    <property type="match status" value="1"/>
</dbReference>
<keyword evidence="1 2" id="KW-0456">Lyase</keyword>
<dbReference type="GO" id="GO:0019262">
    <property type="term" value="P:N-acetylneuraminate catabolic process"/>
    <property type="evidence" value="ECO:0007669"/>
    <property type="project" value="TreeGrafter"/>
</dbReference>
<dbReference type="PIRSF" id="PIRSF001365">
    <property type="entry name" value="DHDPS"/>
    <property type="match status" value="1"/>
</dbReference>
<evidence type="ECO:0000256" key="2">
    <source>
        <dbReference type="PIRNR" id="PIRNR001365"/>
    </source>
</evidence>
<proteinExistence type="inferred from homology"/>
<protein>
    <submittedName>
        <fullName evidence="5">4-hydroxy-tetrahydrodipicolinate synthase</fullName>
    </submittedName>
</protein>
<name>A0A1G7HF19_9FLAO</name>
<dbReference type="SUPFAM" id="SSF51569">
    <property type="entry name" value="Aldolase"/>
    <property type="match status" value="1"/>
</dbReference>
<dbReference type="PANTHER" id="PTHR42849">
    <property type="entry name" value="N-ACETYLNEURAMINATE LYASE"/>
    <property type="match status" value="1"/>
</dbReference>
<keyword evidence="6" id="KW-1185">Reference proteome</keyword>
<dbReference type="PRINTS" id="PR00146">
    <property type="entry name" value="DHPICSNTHASE"/>
</dbReference>
<sequence>MKLPLKGIIPPMITPLLENKELDSAGLKNLIEHLLDGGVHGIFLLGTNGEGPSLGYELRKQLITEACEIIEHRVPVLVGITDTSLEASLDIAHHAQTAGADALVVAPPFYFPLAEEEINDYFRVLAPLLPLPFLVYNIPSCTKLSLSPATVKIGKELGAIGVKDSSGDLEVLYAFIEAFKDTPDFSVIVGDELFLSDAILKGGHGSVAGGANVFPKLFVDLYEASLSNDLPGIAKIRKKILHIHDTIYSVENSPTRSIKAIKCALSILGICEDYMASPLKRLSTDKRNEIKHHLDLFEYGKSTRSII</sequence>
<dbReference type="EMBL" id="FNAO01000009">
    <property type="protein sequence ID" value="SDE98961.1"/>
    <property type="molecule type" value="Genomic_DNA"/>
</dbReference>
<dbReference type="RefSeq" id="WP_091872812.1">
    <property type="nucleotide sequence ID" value="NZ_FNAO01000009.1"/>
</dbReference>
<feature type="binding site" evidence="4">
    <location>
        <position position="207"/>
    </location>
    <ligand>
        <name>pyruvate</name>
        <dbReference type="ChEBI" id="CHEBI:15361"/>
    </ligand>
</feature>
<dbReference type="OrthoDB" id="9778880at2"/>
<dbReference type="InterPro" id="IPR013785">
    <property type="entry name" value="Aldolase_TIM"/>
</dbReference>
<accession>A0A1G7HF19</accession>
<comment type="similarity">
    <text evidence="2">Belongs to the DapA family.</text>
</comment>
<dbReference type="Gene3D" id="3.20.20.70">
    <property type="entry name" value="Aldolase class I"/>
    <property type="match status" value="1"/>
</dbReference>
<evidence type="ECO:0000256" key="1">
    <source>
        <dbReference type="ARBA" id="ARBA00023239"/>
    </source>
</evidence>
<evidence type="ECO:0000313" key="6">
    <source>
        <dbReference type="Proteomes" id="UP000199109"/>
    </source>
</evidence>
<evidence type="ECO:0000256" key="3">
    <source>
        <dbReference type="PIRSR" id="PIRSR001365-1"/>
    </source>
</evidence>
<dbReference type="AlphaFoldDB" id="A0A1G7HF19"/>
<reference evidence="5 6" key="1">
    <citation type="submission" date="2016-10" db="EMBL/GenBank/DDBJ databases">
        <authorList>
            <person name="de Groot N.N."/>
        </authorList>
    </citation>
    <scope>NUCLEOTIDE SEQUENCE [LARGE SCALE GENOMIC DNA]</scope>
    <source>
        <strain evidence="5 6">DSM 23421</strain>
    </source>
</reference>
<evidence type="ECO:0000313" key="5">
    <source>
        <dbReference type="EMBL" id="SDE98961.1"/>
    </source>
</evidence>
<feature type="active site" description="Proton donor/acceptor" evidence="3">
    <location>
        <position position="136"/>
    </location>
</feature>
<gene>
    <name evidence="5" type="ORF">SAMN05421636_109142</name>
</gene>